<accession>A0A7V7QNZ9</accession>
<reference evidence="2 3" key="1">
    <citation type="submission" date="2019-09" db="EMBL/GenBank/DDBJ databases">
        <authorList>
            <person name="Valk L.C."/>
        </authorList>
    </citation>
    <scope>NUCLEOTIDE SEQUENCE [LARGE SCALE GENOMIC DNA]</scope>
    <source>
        <strain evidence="2">GalUA</strain>
    </source>
</reference>
<proteinExistence type="predicted"/>
<gene>
    <name evidence="2" type="ORF">F7O84_00640</name>
</gene>
<reference evidence="2 3" key="2">
    <citation type="submission" date="2020-02" db="EMBL/GenBank/DDBJ databases">
        <title>Candidatus Galacturonibacter soehngenii shows hetero-acetogenic catabolism of galacturonic acid but lacks a canonical carbon monoxide dehydrogenase/acetyl-CoA synthase complex.</title>
        <authorList>
            <person name="Diender M."/>
            <person name="Stouten G.R."/>
            <person name="Petersen J.F."/>
            <person name="Nielsen P.H."/>
            <person name="Dueholm M.S."/>
            <person name="Pronk J.T."/>
            <person name="Van Loosdrecht M.C.M."/>
        </authorList>
    </citation>
    <scope>NUCLEOTIDE SEQUENCE [LARGE SCALE GENOMIC DNA]</scope>
    <source>
        <strain evidence="2">GalUA</strain>
    </source>
</reference>
<evidence type="ECO:0000313" key="2">
    <source>
        <dbReference type="EMBL" id="KAB1441024.1"/>
    </source>
</evidence>
<comment type="caution">
    <text evidence="2">The sequence shown here is derived from an EMBL/GenBank/DDBJ whole genome shotgun (WGS) entry which is preliminary data.</text>
</comment>
<dbReference type="AlphaFoldDB" id="A0A7V7QNZ9"/>
<evidence type="ECO:0000313" key="3">
    <source>
        <dbReference type="Proteomes" id="UP000461768"/>
    </source>
</evidence>
<dbReference type="Proteomes" id="UP000461768">
    <property type="component" value="Unassembled WGS sequence"/>
</dbReference>
<organism evidence="2 3">
    <name type="scientific">Candidatus Galacturonatibacter soehngenii</name>
    <dbReference type="NCBI Taxonomy" id="2307010"/>
    <lineage>
        <taxon>Bacteria</taxon>
        <taxon>Bacillati</taxon>
        <taxon>Bacillota</taxon>
        <taxon>Clostridia</taxon>
        <taxon>Lachnospirales</taxon>
        <taxon>Lachnospiraceae</taxon>
        <taxon>Candidatus Galacturonatibacter</taxon>
    </lineage>
</organism>
<feature type="domain" description="DUF4340" evidence="1">
    <location>
        <begin position="85"/>
        <end position="186"/>
    </location>
</feature>
<sequence length="202" mass="23321">MAKKEKKIMSKKSKMRKLISLFVLLVLFIVLYFVVETVNKGKEKANEAKNEASISIHKMDVANIISFSYQYEGIQYLFQKENDVWICTNDTSIELDQNLVDNLIHKFKDVSASRIVEENSSDLSQYGLDNPTNIIKVTDKFDKTVIFNIGNENKIVNGYYIKTQENNTVYLIDNFPTFFNKNLDDLKKVQDDSNSTDTTTQE</sequence>
<dbReference type="InterPro" id="IPR025641">
    <property type="entry name" value="DUF4340"/>
</dbReference>
<keyword evidence="3" id="KW-1185">Reference proteome</keyword>
<name>A0A7V7QNZ9_9FIRM</name>
<dbReference type="OrthoDB" id="2004430at2"/>
<evidence type="ECO:0000259" key="1">
    <source>
        <dbReference type="Pfam" id="PF14238"/>
    </source>
</evidence>
<dbReference type="Pfam" id="PF14238">
    <property type="entry name" value="DUF4340"/>
    <property type="match status" value="1"/>
</dbReference>
<dbReference type="EMBL" id="WAGX01000002">
    <property type="protein sequence ID" value="KAB1441024.1"/>
    <property type="molecule type" value="Genomic_DNA"/>
</dbReference>
<protein>
    <submittedName>
        <fullName evidence="2">DUF4340 domain-containing protein</fullName>
    </submittedName>
</protein>